<dbReference type="InterPro" id="IPR027417">
    <property type="entry name" value="P-loop_NTPase"/>
</dbReference>
<accession>A0ABV6Y7F4</accession>
<evidence type="ECO:0000256" key="2">
    <source>
        <dbReference type="ARBA" id="ARBA00009622"/>
    </source>
</evidence>
<feature type="repeat" description="TPR" evidence="10">
    <location>
        <begin position="723"/>
        <end position="756"/>
    </location>
</feature>
<evidence type="ECO:0000256" key="8">
    <source>
        <dbReference type="ARBA" id="ARBA00023175"/>
    </source>
</evidence>
<evidence type="ECO:0000256" key="5">
    <source>
        <dbReference type="ARBA" id="ARBA00022737"/>
    </source>
</evidence>
<evidence type="ECO:0000256" key="6">
    <source>
        <dbReference type="ARBA" id="ARBA00022803"/>
    </source>
</evidence>
<dbReference type="InterPro" id="IPR000157">
    <property type="entry name" value="TIR_dom"/>
</dbReference>
<evidence type="ECO:0000313" key="12">
    <source>
        <dbReference type="EMBL" id="MFC1456970.1"/>
    </source>
</evidence>
<sequence>MLVDTSLEKRAFFVSFNQADRSWATWIAWVLEEAGYSVWFQDWDFRGNFIEHMQRAHQTAERTLMVLSDHYLGSDFTTSEWSARFAEDPAAHDDRLVPIKVGPVADRGILRPLVYADLINCDEAEAQRRLLERVKKAIDVSYRPKPQDRPGFPGAPAREVQVKPLFPTGVPAYPEIFENVPPRDLNFTGREVVLSQLHRRLMDFGRPAAITQAAIHGLGGIGKTSLATEYAHRHASEYAGVWWAPAENRTVLLASLAALAGRLDPSLAKEADQEKAARAGLAHLVRSAAPYLLIYDNVEAPDALHGLVPSAGARVLVTTRWADWGGQANELELDVLGPEAAVAFLQKRAGRGDKPGAMRLAQALGYLPLALDHAGAYCRLSGLSFDAYRKRIDTRITQAPQSAAYPASVAATFGLAIEKAVAEQPMAENLLGFCADLAPERIPLDLIASQIADEDERAEALMTLAAVSLIDHTELHSGGSAVTLHNLVQVAVRARLTDRGEAQEIKGRVIRCLAEAFPSRAYRDTSVWPCCAVLLPHVLALHSQLDRGLGSPGLARLLYAAGNYLHGRGAYAEAELLFKEVITIDEQALGRHHHELAPDLSKLAHIYSLTGRYDEAELLFKEALTVTENTFGRDHPNVATTLGNLANIYSLTGRYAEAEPLFKEALTIAEKTLGRDRPEVATVLGKLAKFYSLTGRYAEAEPLFKESLAIDEQTLGRDRPEVASDLSDLANFYSLTGRYAEAEPLFREALAITEKTLGRDHPKVTTCLNNLATLLKAVNRHPEAEAVRASSGLI</sequence>
<keyword evidence="7" id="KW-0175">Coiled coil</keyword>
<feature type="repeat" description="TPR" evidence="10">
    <location>
        <begin position="639"/>
        <end position="672"/>
    </location>
</feature>
<dbReference type="InterPro" id="IPR011990">
    <property type="entry name" value="TPR-like_helical_dom_sf"/>
</dbReference>
<evidence type="ECO:0000256" key="7">
    <source>
        <dbReference type="ARBA" id="ARBA00023054"/>
    </source>
</evidence>
<dbReference type="SUPFAM" id="SSF48452">
    <property type="entry name" value="TPR-like"/>
    <property type="match status" value="1"/>
</dbReference>
<keyword evidence="9" id="KW-0206">Cytoskeleton</keyword>
<dbReference type="EMBL" id="JBHOMY010000025">
    <property type="protein sequence ID" value="MFC1456970.1"/>
    <property type="molecule type" value="Genomic_DNA"/>
</dbReference>
<evidence type="ECO:0000256" key="3">
    <source>
        <dbReference type="ARBA" id="ARBA00022490"/>
    </source>
</evidence>
<dbReference type="RefSeq" id="WP_377029524.1">
    <property type="nucleotide sequence ID" value="NZ_JBHOMY010000025.1"/>
</dbReference>
<dbReference type="InterPro" id="IPR019734">
    <property type="entry name" value="TPR_rpt"/>
</dbReference>
<evidence type="ECO:0000256" key="1">
    <source>
        <dbReference type="ARBA" id="ARBA00004245"/>
    </source>
</evidence>
<dbReference type="Gene3D" id="3.40.50.10140">
    <property type="entry name" value="Toll/interleukin-1 receptor homology (TIR) domain"/>
    <property type="match status" value="1"/>
</dbReference>
<keyword evidence="8" id="KW-0505">Motor protein</keyword>
<dbReference type="Proteomes" id="UP001593940">
    <property type="component" value="Unassembled WGS sequence"/>
</dbReference>
<dbReference type="Pfam" id="PF00931">
    <property type="entry name" value="NB-ARC"/>
    <property type="match status" value="1"/>
</dbReference>
<dbReference type="PANTHER" id="PTHR45783:SF3">
    <property type="entry name" value="KINESIN LIGHT CHAIN"/>
    <property type="match status" value="1"/>
</dbReference>
<dbReference type="SMART" id="SM00028">
    <property type="entry name" value="TPR"/>
    <property type="match status" value="5"/>
</dbReference>
<feature type="domain" description="TIR" evidence="11">
    <location>
        <begin position="8"/>
        <end position="138"/>
    </location>
</feature>
<dbReference type="SUPFAM" id="SSF52200">
    <property type="entry name" value="Toll/Interleukin receptor TIR domain"/>
    <property type="match status" value="1"/>
</dbReference>
<dbReference type="Pfam" id="PF13676">
    <property type="entry name" value="TIR_2"/>
    <property type="match status" value="1"/>
</dbReference>
<evidence type="ECO:0000256" key="4">
    <source>
        <dbReference type="ARBA" id="ARBA00022701"/>
    </source>
</evidence>
<proteinExistence type="inferred from homology"/>
<dbReference type="Pfam" id="PF13424">
    <property type="entry name" value="TPR_12"/>
    <property type="match status" value="2"/>
</dbReference>
<name>A0ABV6Y7F4_9HYPH</name>
<dbReference type="Gene3D" id="3.40.50.300">
    <property type="entry name" value="P-loop containing nucleotide triphosphate hydrolases"/>
    <property type="match status" value="1"/>
</dbReference>
<keyword evidence="4" id="KW-0493">Microtubule</keyword>
<feature type="repeat" description="TPR" evidence="10">
    <location>
        <begin position="681"/>
        <end position="714"/>
    </location>
</feature>
<evidence type="ECO:0000259" key="11">
    <source>
        <dbReference type="PROSITE" id="PS50104"/>
    </source>
</evidence>
<keyword evidence="6 10" id="KW-0802">TPR repeat</keyword>
<dbReference type="InterPro" id="IPR002151">
    <property type="entry name" value="Kinesin_light"/>
</dbReference>
<dbReference type="Pfam" id="PF13374">
    <property type="entry name" value="TPR_10"/>
    <property type="match status" value="1"/>
</dbReference>
<evidence type="ECO:0000313" key="13">
    <source>
        <dbReference type="Proteomes" id="UP001593940"/>
    </source>
</evidence>
<reference evidence="12 13" key="1">
    <citation type="submission" date="2024-09" db="EMBL/GenBank/DDBJ databases">
        <title>Nodulacao em especies de Leguminosae Basais da Amazonia e Caracterizacao dos Rizobios e Bacterias Associadas aos Nodulos.</title>
        <authorList>
            <person name="Jambeiro I.C.A."/>
            <person name="Lopes I.S."/>
            <person name="Aguiar E.R.G.R."/>
            <person name="Santos A.F.J."/>
            <person name="Dos Santos J.M.F."/>
            <person name="Gross E."/>
        </authorList>
    </citation>
    <scope>NUCLEOTIDE SEQUENCE [LARGE SCALE GENOMIC DNA]</scope>
    <source>
        <strain evidence="12 13">BRUESC1165</strain>
    </source>
</reference>
<dbReference type="PROSITE" id="PS50104">
    <property type="entry name" value="TIR"/>
    <property type="match status" value="1"/>
</dbReference>
<dbReference type="PROSITE" id="PS50005">
    <property type="entry name" value="TPR"/>
    <property type="match status" value="4"/>
</dbReference>
<evidence type="ECO:0000256" key="10">
    <source>
        <dbReference type="PROSITE-ProRule" id="PRU00339"/>
    </source>
</evidence>
<dbReference type="PRINTS" id="PR00381">
    <property type="entry name" value="KINESINLIGHT"/>
</dbReference>
<keyword evidence="5" id="KW-0677">Repeat</keyword>
<gene>
    <name evidence="12" type="ORF">ACETIH_09620</name>
</gene>
<feature type="repeat" description="TPR" evidence="10">
    <location>
        <begin position="597"/>
        <end position="630"/>
    </location>
</feature>
<evidence type="ECO:0000256" key="9">
    <source>
        <dbReference type="ARBA" id="ARBA00023212"/>
    </source>
</evidence>
<dbReference type="SUPFAM" id="SSF52540">
    <property type="entry name" value="P-loop containing nucleoside triphosphate hydrolases"/>
    <property type="match status" value="1"/>
</dbReference>
<dbReference type="Gene3D" id="1.25.40.10">
    <property type="entry name" value="Tetratricopeptide repeat domain"/>
    <property type="match status" value="2"/>
</dbReference>
<comment type="similarity">
    <text evidence="2">Belongs to the kinesin light chain family.</text>
</comment>
<organism evidence="12 13">
    <name type="scientific">Microvirga arabica</name>
    <dbReference type="NCBI Taxonomy" id="1128671"/>
    <lineage>
        <taxon>Bacteria</taxon>
        <taxon>Pseudomonadati</taxon>
        <taxon>Pseudomonadota</taxon>
        <taxon>Alphaproteobacteria</taxon>
        <taxon>Hyphomicrobiales</taxon>
        <taxon>Methylobacteriaceae</taxon>
        <taxon>Microvirga</taxon>
    </lineage>
</organism>
<dbReference type="PANTHER" id="PTHR45783">
    <property type="entry name" value="KINESIN LIGHT CHAIN"/>
    <property type="match status" value="1"/>
</dbReference>
<comment type="subcellular location">
    <subcellularLocation>
        <location evidence="1">Cytoplasm</location>
        <location evidence="1">Cytoskeleton</location>
    </subcellularLocation>
</comment>
<dbReference type="InterPro" id="IPR035897">
    <property type="entry name" value="Toll_tir_struct_dom_sf"/>
</dbReference>
<dbReference type="InterPro" id="IPR002182">
    <property type="entry name" value="NB-ARC"/>
</dbReference>
<keyword evidence="3" id="KW-0963">Cytoplasm</keyword>
<protein>
    <submittedName>
        <fullName evidence="12">Tetratricopeptide repeat protein</fullName>
    </submittedName>
</protein>
<comment type="caution">
    <text evidence="12">The sequence shown here is derived from an EMBL/GenBank/DDBJ whole genome shotgun (WGS) entry which is preliminary data.</text>
</comment>
<keyword evidence="13" id="KW-1185">Reference proteome</keyword>